<dbReference type="AlphaFoldDB" id="A0A679IE74"/>
<dbReference type="EMBL" id="AP022345">
    <property type="protein sequence ID" value="BBU67791.1"/>
    <property type="molecule type" value="Genomic_DNA"/>
</dbReference>
<sequence length="81" mass="9345">MASVCYSSIEIWEARGVRTLHFGSDWVQGAMRMSRPHDLELAYTREMMAALWLSSGWPALPRRILQIAFGAGSLTRFIHWY</sequence>
<keyword evidence="2" id="KW-1185">Reference proteome</keyword>
<dbReference type="InterPro" id="IPR029063">
    <property type="entry name" value="SAM-dependent_MTases_sf"/>
</dbReference>
<dbReference type="SUPFAM" id="SSF53335">
    <property type="entry name" value="S-adenosyl-L-methionine-dependent methyltransferases"/>
    <property type="match status" value="1"/>
</dbReference>
<evidence type="ECO:0000313" key="1">
    <source>
        <dbReference type="EMBL" id="BBU67791.1"/>
    </source>
</evidence>
<gene>
    <name evidence="1" type="ORF">ICHIAU1_00740</name>
</gene>
<name>A0A679IE74_9RHOO</name>
<accession>A0A679IE74</accession>
<dbReference type="RefSeq" id="WP_162049236.1">
    <property type="nucleotide sequence ID" value="NZ_AP019011.1"/>
</dbReference>
<dbReference type="OrthoDB" id="117774at2"/>
<protein>
    <submittedName>
        <fullName evidence="1">Uncharacterized protein</fullName>
    </submittedName>
</protein>
<reference evidence="2" key="1">
    <citation type="submission" date="2020-01" db="EMBL/GenBank/DDBJ databases">
        <title>Phosphoaccumulans saitamaens gen. nov., sp. nov., a polyphosphate accumulating bacterium isolated from surface river water.</title>
        <authorList>
            <person name="Watanabe K."/>
            <person name="Suda W."/>
        </authorList>
    </citation>
    <scope>NUCLEOTIDE SEQUENCE [LARGE SCALE GENOMIC DNA]</scope>
    <source>
        <strain evidence="2">ICHIAU1</strain>
    </source>
</reference>
<evidence type="ECO:0000313" key="2">
    <source>
        <dbReference type="Proteomes" id="UP000463961"/>
    </source>
</evidence>
<proteinExistence type="predicted"/>
<organism evidence="1 2">
    <name type="scientific">Fluviibacter phosphoraccumulans</name>
    <dbReference type="NCBI Taxonomy" id="1751046"/>
    <lineage>
        <taxon>Bacteria</taxon>
        <taxon>Pseudomonadati</taxon>
        <taxon>Pseudomonadota</taxon>
        <taxon>Betaproteobacteria</taxon>
        <taxon>Rhodocyclales</taxon>
        <taxon>Fluviibacteraceae</taxon>
        <taxon>Fluviibacter</taxon>
    </lineage>
</organism>
<dbReference type="Gene3D" id="3.40.50.150">
    <property type="entry name" value="Vaccinia Virus protein VP39"/>
    <property type="match status" value="1"/>
</dbReference>
<dbReference type="Proteomes" id="UP000463961">
    <property type="component" value="Chromosome"/>
</dbReference>